<organism evidence="1 2">
    <name type="scientific">Mycolicibacterium vanbaalenii</name>
    <name type="common">Mycobacterium vanbaalenii</name>
    <dbReference type="NCBI Taxonomy" id="110539"/>
    <lineage>
        <taxon>Bacteria</taxon>
        <taxon>Bacillati</taxon>
        <taxon>Actinomycetota</taxon>
        <taxon>Actinomycetes</taxon>
        <taxon>Mycobacteriales</taxon>
        <taxon>Mycobacteriaceae</taxon>
        <taxon>Mycolicibacterium</taxon>
    </lineage>
</organism>
<reference evidence="1 2" key="1">
    <citation type="submission" date="2019-11" db="EMBL/GenBank/DDBJ databases">
        <authorList>
            <person name="Holert J."/>
        </authorList>
    </citation>
    <scope>NUCLEOTIDE SEQUENCE [LARGE SCALE GENOMIC DNA]</scope>
    <source>
        <strain evidence="1">BC8_1</strain>
    </source>
</reference>
<protein>
    <submittedName>
        <fullName evidence="1">Uncharacterized protein</fullName>
    </submittedName>
</protein>
<name>A0A5S9R964_MYCVN</name>
<dbReference type="EMBL" id="CACSIP010000055">
    <property type="protein sequence ID" value="CAA0134575.1"/>
    <property type="molecule type" value="Genomic_DNA"/>
</dbReference>
<evidence type="ECO:0000313" key="1">
    <source>
        <dbReference type="EMBL" id="CAA0134575.1"/>
    </source>
</evidence>
<dbReference type="Proteomes" id="UP000430146">
    <property type="component" value="Unassembled WGS sequence"/>
</dbReference>
<evidence type="ECO:0000313" key="2">
    <source>
        <dbReference type="Proteomes" id="UP000430146"/>
    </source>
</evidence>
<sequence length="53" mass="6010">MGQFYIEARRREGKPFIAPRPGIDNGMNLDPFVYIHIPDCTVYMATANAPEQP</sequence>
<keyword evidence="2" id="KW-1185">Reference proteome</keyword>
<accession>A0A5S9R964</accession>
<dbReference type="AlphaFoldDB" id="A0A5S9R964"/>
<gene>
    <name evidence="1" type="ORF">AELLOGFF_06392</name>
</gene>
<proteinExistence type="predicted"/>